<dbReference type="Pfam" id="PF12823">
    <property type="entry name" value="DUF3817"/>
    <property type="match status" value="1"/>
</dbReference>
<evidence type="ECO:0000313" key="9">
    <source>
        <dbReference type="Proteomes" id="UP000030786"/>
    </source>
</evidence>
<dbReference type="InterPro" id="IPR023845">
    <property type="entry name" value="DUF3817_TM"/>
</dbReference>
<keyword evidence="4 6" id="KW-1133">Transmembrane helix</keyword>
<evidence type="ECO:0000259" key="7">
    <source>
        <dbReference type="Pfam" id="PF12823"/>
    </source>
</evidence>
<dbReference type="KEGG" id="cbat:M666_13220"/>
<gene>
    <name evidence="8" type="ORF">M666_13220</name>
</gene>
<evidence type="ECO:0000256" key="5">
    <source>
        <dbReference type="ARBA" id="ARBA00023136"/>
    </source>
</evidence>
<evidence type="ECO:0000256" key="1">
    <source>
        <dbReference type="ARBA" id="ARBA00004651"/>
    </source>
</evidence>
<evidence type="ECO:0000313" key="8">
    <source>
        <dbReference type="EMBL" id="AIZ42453.1"/>
    </source>
</evidence>
<feature type="transmembrane region" description="Helical" evidence="6">
    <location>
        <begin position="49"/>
        <end position="68"/>
    </location>
</feature>
<feature type="transmembrane region" description="Helical" evidence="6">
    <location>
        <begin position="75"/>
        <end position="92"/>
    </location>
</feature>
<evidence type="ECO:0000256" key="6">
    <source>
        <dbReference type="SAM" id="Phobius"/>
    </source>
</evidence>
<dbReference type="PANTHER" id="PTHR40077:SF2">
    <property type="entry name" value="MEMBRANE PROTEIN"/>
    <property type="match status" value="1"/>
</dbReference>
<accession>A0AAU8RP45</accession>
<organism evidence="8 9">
    <name type="scientific">Cellulophaga baltica 18</name>
    <dbReference type="NCBI Taxonomy" id="1348584"/>
    <lineage>
        <taxon>Bacteria</taxon>
        <taxon>Pseudomonadati</taxon>
        <taxon>Bacteroidota</taxon>
        <taxon>Flavobacteriia</taxon>
        <taxon>Flavobacteriales</taxon>
        <taxon>Flavobacteriaceae</taxon>
        <taxon>Cellulophaga</taxon>
    </lineage>
</organism>
<dbReference type="AlphaFoldDB" id="A0AAU8RP45"/>
<dbReference type="PANTHER" id="PTHR40077">
    <property type="entry name" value="MEMBRANE PROTEIN-RELATED"/>
    <property type="match status" value="1"/>
</dbReference>
<comment type="subcellular location">
    <subcellularLocation>
        <location evidence="1">Cell membrane</location>
        <topology evidence="1">Multi-pass membrane protein</topology>
    </subcellularLocation>
</comment>
<dbReference type="GO" id="GO:0005886">
    <property type="term" value="C:plasma membrane"/>
    <property type="evidence" value="ECO:0007669"/>
    <property type="project" value="UniProtKB-SubCell"/>
</dbReference>
<reference evidence="8 9" key="1">
    <citation type="journal article" date="2014" name="Environ. Microbiol.">
        <title>Contrasting genomic patterns and infection strategies of two co-existing Bacteroidetes podovirus genera.</title>
        <authorList>
            <person name="Holmfeldt K."/>
            <person name="Howard-Varona C."/>
            <person name="Solonenko N."/>
            <person name="Sullivan M.B."/>
        </authorList>
    </citation>
    <scope>NUCLEOTIDE SEQUENCE [LARGE SCALE GENOMIC DNA]</scope>
    <source>
        <strain evidence="8 9">18</strain>
    </source>
</reference>
<name>A0AAU8RP45_9FLAO</name>
<evidence type="ECO:0000256" key="3">
    <source>
        <dbReference type="ARBA" id="ARBA00022692"/>
    </source>
</evidence>
<feature type="transmembrane region" description="Helical" evidence="6">
    <location>
        <begin position="12"/>
        <end position="37"/>
    </location>
</feature>
<keyword evidence="5 6" id="KW-0472">Membrane</keyword>
<dbReference type="Proteomes" id="UP000030786">
    <property type="component" value="Chromosome"/>
</dbReference>
<evidence type="ECO:0000256" key="4">
    <source>
        <dbReference type="ARBA" id="ARBA00022989"/>
    </source>
</evidence>
<evidence type="ECO:0000256" key="2">
    <source>
        <dbReference type="ARBA" id="ARBA00022475"/>
    </source>
</evidence>
<keyword evidence="2" id="KW-1003">Cell membrane</keyword>
<proteinExistence type="predicted"/>
<dbReference type="EMBL" id="CP009976">
    <property type="protein sequence ID" value="AIZ42453.1"/>
    <property type="molecule type" value="Genomic_DNA"/>
</dbReference>
<dbReference type="RefSeq" id="WP_029446246.1">
    <property type="nucleotide sequence ID" value="NZ_CP009976.1"/>
</dbReference>
<protein>
    <submittedName>
        <fullName evidence="8">Membrane protein</fullName>
    </submittedName>
</protein>
<feature type="domain" description="DUF3817" evidence="7">
    <location>
        <begin position="10"/>
        <end position="96"/>
    </location>
</feature>
<keyword evidence="3 6" id="KW-0812">Transmembrane</keyword>
<dbReference type="GeneID" id="78061696"/>
<sequence length="100" mass="11605">MIQLFKTKVGRLRFIGFLEGISLLALIFVAMPMKYYFKNPSLSKTLGPIHGAIFLLFLFNTLSVAIEYEWKFKTTTWKVILACFVPFGTFYIDNKILKKL</sequence>
<dbReference type="NCBIfam" id="TIGR03954">
    <property type="entry name" value="integ_memb_HG"/>
    <property type="match status" value="1"/>
</dbReference>